<dbReference type="OrthoDB" id="7204249at2"/>
<dbReference type="Pfam" id="PF09557">
    <property type="entry name" value="DUF2382"/>
    <property type="match status" value="1"/>
</dbReference>
<evidence type="ECO:0000313" key="3">
    <source>
        <dbReference type="Proteomes" id="UP000289411"/>
    </source>
</evidence>
<evidence type="ECO:0000313" key="2">
    <source>
        <dbReference type="EMBL" id="RYB04374.1"/>
    </source>
</evidence>
<dbReference type="InterPro" id="IPR019060">
    <property type="entry name" value="DUF2382"/>
</dbReference>
<dbReference type="PANTHER" id="PTHR38463">
    <property type="entry name" value="STRESS RESPONSE PROTEIN YSNF"/>
    <property type="match status" value="1"/>
</dbReference>
<reference evidence="2 3" key="1">
    <citation type="submission" date="2018-09" db="EMBL/GenBank/DDBJ databases">
        <authorList>
            <person name="Grouzdev D.S."/>
            <person name="Krutkina M.S."/>
        </authorList>
    </citation>
    <scope>NUCLEOTIDE SEQUENCE [LARGE SCALE GENOMIC DNA]</scope>
    <source>
        <strain evidence="2 3">RmlP001</strain>
    </source>
</reference>
<dbReference type="AlphaFoldDB" id="A0A4Q2RE46"/>
<reference evidence="2 3" key="2">
    <citation type="submission" date="2019-02" db="EMBL/GenBank/DDBJ databases">
        <title>'Lichenibacterium ramalinii' gen. nov. sp. nov., 'Lichenibacterium minor' gen. nov. sp. nov.</title>
        <authorList>
            <person name="Pankratov T."/>
        </authorList>
    </citation>
    <scope>NUCLEOTIDE SEQUENCE [LARGE SCALE GENOMIC DNA]</scope>
    <source>
        <strain evidence="2 3">RmlP001</strain>
    </source>
</reference>
<feature type="domain" description="DUF2382" evidence="1">
    <location>
        <begin position="171"/>
        <end position="280"/>
    </location>
</feature>
<gene>
    <name evidence="2" type="ORF">D3272_13040</name>
</gene>
<dbReference type="InterPro" id="IPR052967">
    <property type="entry name" value="Stress_Response_Assoc"/>
</dbReference>
<comment type="caution">
    <text evidence="2">The sequence shown here is derived from an EMBL/GenBank/DDBJ whole genome shotgun (WGS) entry which is preliminary data.</text>
</comment>
<evidence type="ECO:0000259" key="1">
    <source>
        <dbReference type="Pfam" id="PF09557"/>
    </source>
</evidence>
<name>A0A4Q2RE46_9HYPH</name>
<dbReference type="Pfam" id="PF09939">
    <property type="entry name" value="DUF2171"/>
    <property type="match status" value="1"/>
</dbReference>
<proteinExistence type="predicted"/>
<dbReference type="EMBL" id="QYBC01000010">
    <property type="protein sequence ID" value="RYB04374.1"/>
    <property type="molecule type" value="Genomic_DNA"/>
</dbReference>
<keyword evidence="3" id="KW-1185">Reference proteome</keyword>
<dbReference type="PANTHER" id="PTHR38463:SF1">
    <property type="entry name" value="STRESS RESPONSE PROTEIN YSNF"/>
    <property type="match status" value="1"/>
</dbReference>
<sequence length="371" mass="40309">MSFTQNTSAPSRALTAFFDTKGAAQQAVSDIEAAGVPRGDISMVEGGSGSSGTASAPQHEGFLAALKDMFMPEEDRYSYAEGLRRGGYLVSVKTGQVDADRVLDILDRDGAVDMDERETSWRGEGWTGYRAPAIGTVAAGTAATQGTVSTRDATSSGTVANTSLTGREDSISLYEERLTVGKREVSHGRLRVRSFVVETPVNEQVTLRRETVQVDRRPVDRAVSAADAAFQDRTIELEEFDEEAVVSKEARVVEEISLHKEAQDRTETIRDTVRHTEVEVEDGRTTTSVGGTTGAVREGSDDGRIVEHMEVYASDGTKIGTVDHMDGADRIKLAKTTSPDGQHHYVPMAWVDHVDRHVHLNRTLAEIKAAR</sequence>
<dbReference type="InterPro" id="IPR018684">
    <property type="entry name" value="DUF2171"/>
</dbReference>
<protein>
    <submittedName>
        <fullName evidence="2">DUF2171 domain-containing protein</fullName>
    </submittedName>
</protein>
<organism evidence="2 3">
    <name type="scientific">Lichenibacterium ramalinae</name>
    <dbReference type="NCBI Taxonomy" id="2316527"/>
    <lineage>
        <taxon>Bacteria</taxon>
        <taxon>Pseudomonadati</taxon>
        <taxon>Pseudomonadota</taxon>
        <taxon>Alphaproteobacteria</taxon>
        <taxon>Hyphomicrobiales</taxon>
        <taxon>Lichenihabitantaceae</taxon>
        <taxon>Lichenibacterium</taxon>
    </lineage>
</organism>
<accession>A0A4Q2RE46</accession>
<dbReference type="Proteomes" id="UP000289411">
    <property type="component" value="Unassembled WGS sequence"/>
</dbReference>